<dbReference type="Proteomes" id="UP000298458">
    <property type="component" value="Unassembled WGS sequence"/>
</dbReference>
<keyword evidence="1" id="KW-0472">Membrane</keyword>
<feature type="transmembrane region" description="Helical" evidence="1">
    <location>
        <begin position="317"/>
        <end position="336"/>
    </location>
</feature>
<proteinExistence type="predicted"/>
<comment type="caution">
    <text evidence="2">The sequence shown here is derived from an EMBL/GenBank/DDBJ whole genome shotgun (WGS) entry which is preliminary data.</text>
</comment>
<accession>A0A4R9GIF0</accession>
<protein>
    <submittedName>
        <fullName evidence="2">Uncharacterized protein</fullName>
    </submittedName>
</protein>
<dbReference type="OrthoDB" id="339986at2"/>
<keyword evidence="3" id="KW-1185">Reference proteome</keyword>
<dbReference type="AlphaFoldDB" id="A0A4R9GIF0"/>
<gene>
    <name evidence="2" type="ORF">EHO60_09135</name>
</gene>
<organism evidence="2 3">
    <name type="scientific">Leptospira fletcheri</name>
    <dbReference type="NCBI Taxonomy" id="2484981"/>
    <lineage>
        <taxon>Bacteria</taxon>
        <taxon>Pseudomonadati</taxon>
        <taxon>Spirochaetota</taxon>
        <taxon>Spirochaetia</taxon>
        <taxon>Leptospirales</taxon>
        <taxon>Leptospiraceae</taxon>
        <taxon>Leptospira</taxon>
    </lineage>
</organism>
<evidence type="ECO:0000313" key="2">
    <source>
        <dbReference type="EMBL" id="TGK12399.1"/>
    </source>
</evidence>
<keyword evidence="1" id="KW-1133">Transmembrane helix</keyword>
<name>A0A4R9GIF0_9LEPT</name>
<dbReference type="EMBL" id="RQET01000004">
    <property type="protein sequence ID" value="TGK12399.1"/>
    <property type="molecule type" value="Genomic_DNA"/>
</dbReference>
<keyword evidence="1" id="KW-0812">Transmembrane</keyword>
<dbReference type="RefSeq" id="WP_135767797.1">
    <property type="nucleotide sequence ID" value="NZ_RQET01000004.1"/>
</dbReference>
<reference evidence="2" key="1">
    <citation type="journal article" date="2019" name="PLoS Negl. Trop. Dis.">
        <title>Revisiting the worldwide diversity of Leptospira species in the environment.</title>
        <authorList>
            <person name="Vincent A.T."/>
            <person name="Schiettekatte O."/>
            <person name="Bourhy P."/>
            <person name="Veyrier F.J."/>
            <person name="Picardeau M."/>
        </authorList>
    </citation>
    <scope>NUCLEOTIDE SEQUENCE [LARGE SCALE GENOMIC DNA]</scope>
    <source>
        <strain evidence="2">SSW15</strain>
    </source>
</reference>
<evidence type="ECO:0000313" key="3">
    <source>
        <dbReference type="Proteomes" id="UP000298458"/>
    </source>
</evidence>
<sequence>MYRSFFIPFLFLVFGGFAVSLQAEEVELQVILKNGTKGGEGSAEKVRAFALEKQMIPLSVGEIGPVRGSFRLPKVEAPNGLPILLQVTYGGVNYNKIVPPVPMMRAQPQEITVYEKTQDRSAIKTKSLLQITRSKDALIAFKVFILHNNSIPPRSFQNDADPIEIFVPSEATDVSAQLTQGAGMGIPLQLRPGKQGWILDRPILPGTSQLYVSYSIPANNLASVTFKDKLLFEKNDGERVVFAKPKDMELSFVGAKNLKKLEADVPEDVKAYSVAYSAPRQEVTISVSGGKAVESFSSDQERNIENGKIFVSAEKTLLGVVAVLGLLFTLSFLFAYRKLP</sequence>
<evidence type="ECO:0000256" key="1">
    <source>
        <dbReference type="SAM" id="Phobius"/>
    </source>
</evidence>